<dbReference type="RefSeq" id="WP_343908959.1">
    <property type="nucleotide sequence ID" value="NZ_BAAAJE010000019.1"/>
</dbReference>
<protein>
    <recommendedName>
        <fullName evidence="3">ASCH domain-containing protein</fullName>
    </recommendedName>
</protein>
<evidence type="ECO:0000313" key="2">
    <source>
        <dbReference type="Proteomes" id="UP001499979"/>
    </source>
</evidence>
<keyword evidence="2" id="KW-1185">Reference proteome</keyword>
<dbReference type="Proteomes" id="UP001499979">
    <property type="component" value="Unassembled WGS sequence"/>
</dbReference>
<organism evidence="1 2">
    <name type="scientific">Nocardioides aquiterrae</name>
    <dbReference type="NCBI Taxonomy" id="203799"/>
    <lineage>
        <taxon>Bacteria</taxon>
        <taxon>Bacillati</taxon>
        <taxon>Actinomycetota</taxon>
        <taxon>Actinomycetes</taxon>
        <taxon>Propionibacteriales</taxon>
        <taxon>Nocardioidaceae</taxon>
        <taxon>Nocardioides</taxon>
    </lineage>
</organism>
<evidence type="ECO:0008006" key="3">
    <source>
        <dbReference type="Google" id="ProtNLM"/>
    </source>
</evidence>
<dbReference type="EMBL" id="BAAAJE010000019">
    <property type="protein sequence ID" value="GAA1154137.1"/>
    <property type="molecule type" value="Genomic_DNA"/>
</dbReference>
<sequence length="105" mass="12020">METRRPEMRDWERWEVAPTTVVLGAGRQVVVRRTVTAVALPLVTFESVTTLDGVDVPSTSTLRFRERAEVERDLARHGFTVVEVRDAPDRPGKEMVFLARRDDVR</sequence>
<reference evidence="1 2" key="1">
    <citation type="journal article" date="2019" name="Int. J. Syst. Evol. Microbiol.">
        <title>The Global Catalogue of Microorganisms (GCM) 10K type strain sequencing project: providing services to taxonomists for standard genome sequencing and annotation.</title>
        <authorList>
            <consortium name="The Broad Institute Genomics Platform"/>
            <consortium name="The Broad Institute Genome Sequencing Center for Infectious Disease"/>
            <person name="Wu L."/>
            <person name="Ma J."/>
        </authorList>
    </citation>
    <scope>NUCLEOTIDE SEQUENCE [LARGE SCALE GENOMIC DNA]</scope>
    <source>
        <strain evidence="1 2">JCM 11813</strain>
    </source>
</reference>
<name>A0ABN1ULQ8_9ACTN</name>
<accession>A0ABN1ULQ8</accession>
<evidence type="ECO:0000313" key="1">
    <source>
        <dbReference type="EMBL" id="GAA1154137.1"/>
    </source>
</evidence>
<gene>
    <name evidence="1" type="ORF">GCM10009606_35560</name>
</gene>
<comment type="caution">
    <text evidence="1">The sequence shown here is derived from an EMBL/GenBank/DDBJ whole genome shotgun (WGS) entry which is preliminary data.</text>
</comment>
<proteinExistence type="predicted"/>